<evidence type="ECO:0000313" key="1">
    <source>
        <dbReference type="EMBL" id="CBH76302.1"/>
    </source>
</evidence>
<reference evidence="1" key="1">
    <citation type="submission" date="2009-10" db="EMBL/GenBank/DDBJ databases">
        <title>Diversity of trophic interactions inside an arsenic-rich microbial ecosystem.</title>
        <authorList>
            <person name="Bertin P.N."/>
            <person name="Heinrich-Salmeron A."/>
            <person name="Pelletier E."/>
            <person name="Goulhen-Chollet F."/>
            <person name="Arsene-Ploetze F."/>
            <person name="Gallien S."/>
            <person name="Calteau A."/>
            <person name="Vallenet D."/>
            <person name="Casiot C."/>
            <person name="Chane-Woon-Ming B."/>
            <person name="Giloteaux L."/>
            <person name="Barakat M."/>
            <person name="Bonnefoy V."/>
            <person name="Bruneel O."/>
            <person name="Chandler M."/>
            <person name="Cleiss J."/>
            <person name="Duran R."/>
            <person name="Elbaz-Poulichet F."/>
            <person name="Fonknechten N."/>
            <person name="Lauga B."/>
            <person name="Mornico D."/>
            <person name="Ortet P."/>
            <person name="Schaeffer C."/>
            <person name="Siguier P."/>
            <person name="Alexander Thil Smith A."/>
            <person name="Van Dorsselaer A."/>
            <person name="Weissenbach J."/>
            <person name="Medigue C."/>
            <person name="Le Paslier D."/>
        </authorList>
    </citation>
    <scope>NUCLEOTIDE SEQUENCE</scope>
</reference>
<dbReference type="EMBL" id="CABL01000019">
    <property type="protein sequence ID" value="CBH76302.1"/>
    <property type="molecule type" value="Genomic_DNA"/>
</dbReference>
<protein>
    <submittedName>
        <fullName evidence="1">Uncharacterized protein</fullName>
    </submittedName>
</protein>
<proteinExistence type="predicted"/>
<organism evidence="1">
    <name type="scientific">mine drainage metagenome</name>
    <dbReference type="NCBI Taxonomy" id="410659"/>
    <lineage>
        <taxon>unclassified sequences</taxon>
        <taxon>metagenomes</taxon>
        <taxon>ecological metagenomes</taxon>
    </lineage>
</organism>
<dbReference type="AlphaFoldDB" id="E6PIL2"/>
<accession>E6PIL2</accession>
<sequence length="117" mass="13141">MAHEWHTVSRRLFTVAIPTGLQRQKAVVPLLALKTWGLEYGSSTPNFSSSSYSTSDIDTLRASQEGRNLLPEKGRKCDPRFQHEPSLVYYSRRSGNRGARRRLVVATLALARNGPRS</sequence>
<name>E6PIL2_9ZZZZ</name>
<comment type="caution">
    <text evidence="1">The sequence shown here is derived from an EMBL/GenBank/DDBJ whole genome shotgun (WGS) entry which is preliminary data.</text>
</comment>
<gene>
    <name evidence="1" type="ORF">CARN1_0782</name>
</gene>